<keyword evidence="3" id="KW-1185">Reference proteome</keyword>
<dbReference type="SMART" id="SM00421">
    <property type="entry name" value="HTH_LUXR"/>
    <property type="match status" value="1"/>
</dbReference>
<dbReference type="InterPro" id="IPR000792">
    <property type="entry name" value="Tscrpt_reg_LuxR_C"/>
</dbReference>
<dbReference type="Gene3D" id="1.10.10.10">
    <property type="entry name" value="Winged helix-like DNA-binding domain superfamily/Winged helix DNA-binding domain"/>
    <property type="match status" value="1"/>
</dbReference>
<dbReference type="AlphaFoldDB" id="A0A975NVG5"/>
<organism evidence="2 3">
    <name type="scientific">Bradyrhizobium sediminis</name>
    <dbReference type="NCBI Taxonomy" id="2840469"/>
    <lineage>
        <taxon>Bacteria</taxon>
        <taxon>Pseudomonadati</taxon>
        <taxon>Pseudomonadota</taxon>
        <taxon>Alphaproteobacteria</taxon>
        <taxon>Hyphomicrobiales</taxon>
        <taxon>Nitrobacteraceae</taxon>
        <taxon>Bradyrhizobium</taxon>
    </lineage>
</organism>
<dbReference type="GO" id="GO:0003677">
    <property type="term" value="F:DNA binding"/>
    <property type="evidence" value="ECO:0007669"/>
    <property type="project" value="InterPro"/>
</dbReference>
<dbReference type="SUPFAM" id="SSF46894">
    <property type="entry name" value="C-terminal effector domain of the bipartite response regulators"/>
    <property type="match status" value="1"/>
</dbReference>
<dbReference type="Proteomes" id="UP000676951">
    <property type="component" value="Chromosome"/>
</dbReference>
<dbReference type="EMBL" id="CP076136">
    <property type="protein sequence ID" value="QWG22027.1"/>
    <property type="molecule type" value="Genomic_DNA"/>
</dbReference>
<sequence length="366" mass="39110">MRLTDGVVASLTEKIYDAALAPEAWQALALDLAQVLRGQVAICRHAEQPTGIYAVTGDPAAMADYTSHYWRLDLGIQRLARSRPGVVLTDVELAGPDPAWSEFVNDFVHPMGCGAVLYASPYRHGDEFVSLVAARELRAGPYDETSLYVVQQLSPHIARSLAIQERMRAARLESAASIEALERAAMAVLVVNGQGRLRFANAVAEAQLRKGVLALSRGHVGAGSTDATRVLHRAIRSASAAGLAETVSLPRPGGRGPLPVTVCPAGVSIASAVGGDPRLVLLLFSVAPASLDQGCVARAFGLTPAETRLLTALVEGERLSDYAARTSIRITTVKTHLRSLFLKTGEQRQADLIRRVMSEPLFHPMG</sequence>
<feature type="domain" description="HTH luxR-type" evidence="1">
    <location>
        <begin position="299"/>
        <end position="356"/>
    </location>
</feature>
<proteinExistence type="predicted"/>
<reference evidence="2 3" key="1">
    <citation type="submission" date="2021-06" db="EMBL/GenBank/DDBJ databases">
        <title>Bradyrhizobium sp. S2-11-4 Genome sequencing.</title>
        <authorList>
            <person name="Jin L."/>
        </authorList>
    </citation>
    <scope>NUCLEOTIDE SEQUENCE [LARGE SCALE GENOMIC DNA]</scope>
    <source>
        <strain evidence="2 3">S2-11-4</strain>
    </source>
</reference>
<dbReference type="GO" id="GO:0006355">
    <property type="term" value="P:regulation of DNA-templated transcription"/>
    <property type="evidence" value="ECO:0007669"/>
    <property type="project" value="InterPro"/>
</dbReference>
<evidence type="ECO:0000259" key="1">
    <source>
        <dbReference type="SMART" id="SM00421"/>
    </source>
</evidence>
<gene>
    <name evidence="2" type="ORF">KMZ93_18815</name>
</gene>
<dbReference type="InterPro" id="IPR036388">
    <property type="entry name" value="WH-like_DNA-bd_sf"/>
</dbReference>
<accession>A0A975NVG5</accession>
<protein>
    <submittedName>
        <fullName evidence="2">Helix-turn-helix transcriptional regulator</fullName>
    </submittedName>
</protein>
<evidence type="ECO:0000313" key="3">
    <source>
        <dbReference type="Proteomes" id="UP000676951"/>
    </source>
</evidence>
<dbReference type="RefSeq" id="WP_215602796.1">
    <property type="nucleotide sequence ID" value="NZ_CP076136.1"/>
</dbReference>
<dbReference type="InterPro" id="IPR016032">
    <property type="entry name" value="Sig_transdc_resp-reg_C-effctor"/>
</dbReference>
<evidence type="ECO:0000313" key="2">
    <source>
        <dbReference type="EMBL" id="QWG22027.1"/>
    </source>
</evidence>
<name>A0A975NVG5_9BRAD</name>